<dbReference type="PROSITE" id="PS01162">
    <property type="entry name" value="QOR_ZETA_CRYSTAL"/>
    <property type="match status" value="1"/>
</dbReference>
<dbReference type="PANTHER" id="PTHR43677">
    <property type="entry name" value="SHORT-CHAIN DEHYDROGENASE/REDUCTASE"/>
    <property type="match status" value="1"/>
</dbReference>
<dbReference type="InterPro" id="IPR013149">
    <property type="entry name" value="ADH-like_C"/>
</dbReference>
<dbReference type="InterPro" id="IPR020843">
    <property type="entry name" value="ER"/>
</dbReference>
<dbReference type="EMBL" id="MCGT01000002">
    <property type="protein sequence ID" value="ORX62416.1"/>
    <property type="molecule type" value="Genomic_DNA"/>
</dbReference>
<evidence type="ECO:0000313" key="4">
    <source>
        <dbReference type="Proteomes" id="UP000242146"/>
    </source>
</evidence>
<dbReference type="OrthoDB" id="9992527at2759"/>
<dbReference type="Gene3D" id="3.90.180.10">
    <property type="entry name" value="Medium-chain alcohol dehydrogenases, catalytic domain"/>
    <property type="match status" value="1"/>
</dbReference>
<dbReference type="InterPro" id="IPR036291">
    <property type="entry name" value="NAD(P)-bd_dom_sf"/>
</dbReference>
<dbReference type="Proteomes" id="UP000242146">
    <property type="component" value="Unassembled WGS sequence"/>
</dbReference>
<accession>A0A1X2GWR4</accession>
<dbReference type="SUPFAM" id="SSF50129">
    <property type="entry name" value="GroES-like"/>
    <property type="match status" value="1"/>
</dbReference>
<name>A0A1X2GWR4_9FUNG</name>
<dbReference type="SMART" id="SM00829">
    <property type="entry name" value="PKS_ER"/>
    <property type="match status" value="1"/>
</dbReference>
<reference evidence="3 4" key="1">
    <citation type="submission" date="2016-07" db="EMBL/GenBank/DDBJ databases">
        <title>Pervasive Adenine N6-methylation of Active Genes in Fungi.</title>
        <authorList>
            <consortium name="DOE Joint Genome Institute"/>
            <person name="Mondo S.J."/>
            <person name="Dannebaum R.O."/>
            <person name="Kuo R.C."/>
            <person name="Labutti K."/>
            <person name="Haridas S."/>
            <person name="Kuo A."/>
            <person name="Salamov A."/>
            <person name="Ahrendt S.R."/>
            <person name="Lipzen A."/>
            <person name="Sullivan W."/>
            <person name="Andreopoulos W.B."/>
            <person name="Clum A."/>
            <person name="Lindquist E."/>
            <person name="Daum C."/>
            <person name="Ramamoorthy G.K."/>
            <person name="Gryganskyi A."/>
            <person name="Culley D."/>
            <person name="Magnuson J.K."/>
            <person name="James T.Y."/>
            <person name="O'Malley M.A."/>
            <person name="Stajich J.E."/>
            <person name="Spatafora J.W."/>
            <person name="Visel A."/>
            <person name="Grigoriev I.V."/>
        </authorList>
    </citation>
    <scope>NUCLEOTIDE SEQUENCE [LARGE SCALE GENOMIC DNA]</scope>
    <source>
        <strain evidence="3 4">NRRL 3301</strain>
    </source>
</reference>
<dbReference type="Gene3D" id="3.40.50.720">
    <property type="entry name" value="NAD(P)-binding Rossmann-like Domain"/>
    <property type="match status" value="1"/>
</dbReference>
<dbReference type="InterPro" id="IPR002364">
    <property type="entry name" value="Quin_OxRdtase/zeta-crystal_CS"/>
</dbReference>
<dbReference type="AlphaFoldDB" id="A0A1X2GWR4"/>
<gene>
    <name evidence="3" type="ORF">DM01DRAFT_1331841</name>
</gene>
<dbReference type="PANTHER" id="PTHR43677:SF3">
    <property type="entry name" value="PROSTAGLANDIN REDUCTASE 3"/>
    <property type="match status" value="1"/>
</dbReference>
<organism evidence="3 4">
    <name type="scientific">Hesseltinella vesiculosa</name>
    <dbReference type="NCBI Taxonomy" id="101127"/>
    <lineage>
        <taxon>Eukaryota</taxon>
        <taxon>Fungi</taxon>
        <taxon>Fungi incertae sedis</taxon>
        <taxon>Mucoromycota</taxon>
        <taxon>Mucoromycotina</taxon>
        <taxon>Mucoromycetes</taxon>
        <taxon>Mucorales</taxon>
        <taxon>Cunninghamellaceae</taxon>
        <taxon>Hesseltinella</taxon>
    </lineage>
</organism>
<dbReference type="InterPro" id="IPR013154">
    <property type="entry name" value="ADH-like_N"/>
</dbReference>
<feature type="domain" description="Enoyl reductase (ER)" evidence="2">
    <location>
        <begin position="20"/>
        <end position="338"/>
    </location>
</feature>
<sequence>MTNFQPPVTFRKIQAIQVGNDFEKVTRVVNVNYQDFASHLRPHQVIVKMLYVGINASDVNYTNAKYVPDIKPPFDVGFEGLGQVVAVGEKVNKAKLGSYAIVSQYGAFAEYIAVAAKVLVPVPAPKPELVSLFVSGLTASIALTEKGQLGAGETVLVTAAAGGTGQFAVQLAKLAGNHVIGTCSSDEKVAMLKRMGCDRVINYKKEDLKTVLRKEYPRGVDIVYESVGGEFFNICLNSLADKGRLIVIGMAASYTSSDGMKGDDVNTIKLLAKSRTVTGFFLPAYAEQQPKHLKKLIELLNAKKLEVELDVVGQGDITDVYAGVDHLQKGHNKGKVVVPLVKSDARL</sequence>
<protein>
    <submittedName>
        <fullName evidence="3">NAD(P)-binding protein</fullName>
    </submittedName>
</protein>
<keyword evidence="4" id="KW-1185">Reference proteome</keyword>
<proteinExistence type="predicted"/>
<dbReference type="InterPro" id="IPR051397">
    <property type="entry name" value="Zn-ADH-like_protein"/>
</dbReference>
<evidence type="ECO:0000313" key="3">
    <source>
        <dbReference type="EMBL" id="ORX62416.1"/>
    </source>
</evidence>
<dbReference type="GO" id="GO:0005739">
    <property type="term" value="C:mitochondrion"/>
    <property type="evidence" value="ECO:0007669"/>
    <property type="project" value="TreeGrafter"/>
</dbReference>
<dbReference type="GO" id="GO:0008270">
    <property type="term" value="F:zinc ion binding"/>
    <property type="evidence" value="ECO:0007669"/>
    <property type="project" value="InterPro"/>
</dbReference>
<dbReference type="GO" id="GO:0016491">
    <property type="term" value="F:oxidoreductase activity"/>
    <property type="evidence" value="ECO:0007669"/>
    <property type="project" value="UniProtKB-KW"/>
</dbReference>
<evidence type="ECO:0000256" key="1">
    <source>
        <dbReference type="ARBA" id="ARBA00023002"/>
    </source>
</evidence>
<dbReference type="Pfam" id="PF08240">
    <property type="entry name" value="ADH_N"/>
    <property type="match status" value="1"/>
</dbReference>
<keyword evidence="1" id="KW-0560">Oxidoreductase</keyword>
<dbReference type="SUPFAM" id="SSF51735">
    <property type="entry name" value="NAD(P)-binding Rossmann-fold domains"/>
    <property type="match status" value="1"/>
</dbReference>
<dbReference type="FunFam" id="3.40.50.720:FF:000121">
    <property type="entry name" value="Prostaglandin reductase 2"/>
    <property type="match status" value="1"/>
</dbReference>
<evidence type="ECO:0000259" key="2">
    <source>
        <dbReference type="SMART" id="SM00829"/>
    </source>
</evidence>
<comment type="caution">
    <text evidence="3">The sequence shown here is derived from an EMBL/GenBank/DDBJ whole genome shotgun (WGS) entry which is preliminary data.</text>
</comment>
<dbReference type="Pfam" id="PF00107">
    <property type="entry name" value="ADH_zinc_N"/>
    <property type="match status" value="1"/>
</dbReference>
<dbReference type="STRING" id="101127.A0A1X2GWR4"/>
<dbReference type="InterPro" id="IPR011032">
    <property type="entry name" value="GroES-like_sf"/>
</dbReference>